<proteinExistence type="predicted"/>
<keyword evidence="2" id="KW-1185">Reference proteome</keyword>
<comment type="caution">
    <text evidence="1">The sequence shown here is derived from an EMBL/GenBank/DDBJ whole genome shotgun (WGS) entry which is preliminary data.</text>
</comment>
<dbReference type="Proteomes" id="UP000070491">
    <property type="component" value="Unassembled WGS sequence"/>
</dbReference>
<accession>A0A133VHQ1</accession>
<sequence length="98" mass="11117">MGIKEKFSKDETEVKCEPMKEANKIVCKERIKPKSSGIGEGEGKVVAKHVLLTNDKGRPIRKLSSIIQGKGVDDMRTKDNVVRYVLNNNLHEKPKKNW</sequence>
<dbReference type="EMBL" id="LHYG01000024">
    <property type="protein sequence ID" value="KXB05940.1"/>
    <property type="molecule type" value="Genomic_DNA"/>
</dbReference>
<evidence type="ECO:0000313" key="2">
    <source>
        <dbReference type="Proteomes" id="UP000070491"/>
    </source>
</evidence>
<dbReference type="AlphaFoldDB" id="A0A133VHQ1"/>
<protein>
    <submittedName>
        <fullName evidence="1">Uncharacterized protein</fullName>
    </submittedName>
</protein>
<gene>
    <name evidence="1" type="ORF">AKJ53_01715</name>
</gene>
<organism evidence="1 2">
    <name type="scientific">candidate division MSBL1 archaeon SCGC-AAA382F02</name>
    <dbReference type="NCBI Taxonomy" id="1698282"/>
    <lineage>
        <taxon>Archaea</taxon>
        <taxon>Methanobacteriati</taxon>
        <taxon>Methanobacteriota</taxon>
        <taxon>candidate division MSBL1</taxon>
    </lineage>
</organism>
<name>A0A133VHQ1_9EURY</name>
<evidence type="ECO:0000313" key="1">
    <source>
        <dbReference type="EMBL" id="KXB05940.1"/>
    </source>
</evidence>
<reference evidence="1 2" key="1">
    <citation type="journal article" date="2016" name="Sci. Rep.">
        <title>Metabolic traits of an uncultured archaeal lineage -MSBL1- from brine pools of the Red Sea.</title>
        <authorList>
            <person name="Mwirichia R."/>
            <person name="Alam I."/>
            <person name="Rashid M."/>
            <person name="Vinu M."/>
            <person name="Ba-Alawi W."/>
            <person name="Anthony Kamau A."/>
            <person name="Kamanda Ngugi D."/>
            <person name="Goker M."/>
            <person name="Klenk H.P."/>
            <person name="Bajic V."/>
            <person name="Stingl U."/>
        </authorList>
    </citation>
    <scope>NUCLEOTIDE SEQUENCE [LARGE SCALE GENOMIC DNA]</scope>
    <source>
        <strain evidence="1">SCGC-AAA382F02</strain>
    </source>
</reference>